<dbReference type="Pfam" id="PF03636">
    <property type="entry name" value="Glyco_hydro_65N"/>
    <property type="match status" value="1"/>
</dbReference>
<feature type="active site" description="Proton donor" evidence="3">
    <location>
        <position position="514"/>
    </location>
</feature>
<evidence type="ECO:0000256" key="2">
    <source>
        <dbReference type="ARBA" id="ARBA00023295"/>
    </source>
</evidence>
<dbReference type="InterPro" id="IPR008928">
    <property type="entry name" value="6-hairpin_glycosidase_sf"/>
</dbReference>
<gene>
    <name evidence="8" type="ORF">VV02_13005</name>
</gene>
<evidence type="ECO:0000256" key="3">
    <source>
        <dbReference type="PIRSR" id="PIRSR036289-50"/>
    </source>
</evidence>
<dbReference type="EMBL" id="CP011112">
    <property type="protein sequence ID" value="AKU16563.1"/>
    <property type="molecule type" value="Genomic_DNA"/>
</dbReference>
<dbReference type="InterPro" id="IPR037018">
    <property type="entry name" value="GH65_N"/>
</dbReference>
<evidence type="ECO:0000256" key="4">
    <source>
        <dbReference type="PIRSR" id="PIRSR036289-51"/>
    </source>
</evidence>
<dbReference type="InterPro" id="IPR011013">
    <property type="entry name" value="Gal_mutarotase_sf_dom"/>
</dbReference>
<evidence type="ECO:0000313" key="9">
    <source>
        <dbReference type="Proteomes" id="UP000066480"/>
    </source>
</evidence>
<dbReference type="Pfam" id="PF03632">
    <property type="entry name" value="Glyco_hydro_65m"/>
    <property type="match status" value="1"/>
</dbReference>
<dbReference type="GO" id="GO:0030246">
    <property type="term" value="F:carbohydrate binding"/>
    <property type="evidence" value="ECO:0007669"/>
    <property type="project" value="InterPro"/>
</dbReference>
<dbReference type="PATRIC" id="fig|571913.6.peg.2647"/>
<dbReference type="Gene3D" id="2.60.420.10">
    <property type="entry name" value="Maltose phosphorylase, domain 3"/>
    <property type="match status" value="1"/>
</dbReference>
<dbReference type="Proteomes" id="UP000066480">
    <property type="component" value="Chromosome"/>
</dbReference>
<proteinExistence type="inferred from homology"/>
<dbReference type="RefSeq" id="WP_052591999.1">
    <property type="nucleotide sequence ID" value="NZ_CP011112.1"/>
</dbReference>
<dbReference type="InterPro" id="IPR017045">
    <property type="entry name" value="Malt_Pase/Glycosyl_Hdrlase"/>
</dbReference>
<dbReference type="OrthoDB" id="9816160at2"/>
<keyword evidence="2" id="KW-0378">Hydrolase</keyword>
<name>A0A0K1JJ01_9MICO</name>
<evidence type="ECO:0000259" key="5">
    <source>
        <dbReference type="Pfam" id="PF03632"/>
    </source>
</evidence>
<feature type="domain" description="Glycoside hydrolase family 65 C-terminal" evidence="6">
    <location>
        <begin position="723"/>
        <end position="783"/>
    </location>
</feature>
<dbReference type="AlphaFoldDB" id="A0A0K1JJ01"/>
<feature type="binding site" evidence="4">
    <location>
        <begin position="626"/>
        <end position="627"/>
    </location>
    <ligand>
        <name>substrate</name>
    </ligand>
</feature>
<dbReference type="PANTHER" id="PTHR11051:SF13">
    <property type="entry name" value="GLYCOSYL TRANSFERASE"/>
    <property type="match status" value="1"/>
</dbReference>
<dbReference type="InterPro" id="IPR012341">
    <property type="entry name" value="6hp_glycosidase-like_sf"/>
</dbReference>
<evidence type="ECO:0000256" key="1">
    <source>
        <dbReference type="ARBA" id="ARBA00006768"/>
    </source>
</evidence>
<feature type="domain" description="Glycoside hydrolase family 65 central catalytic" evidence="5">
    <location>
        <begin position="351"/>
        <end position="713"/>
    </location>
</feature>
<dbReference type="GO" id="GO:0004553">
    <property type="term" value="F:hydrolase activity, hydrolyzing O-glycosyl compounds"/>
    <property type="evidence" value="ECO:0007669"/>
    <property type="project" value="TreeGrafter"/>
</dbReference>
<feature type="domain" description="Glycoside hydrolase family 65 N-terminal" evidence="7">
    <location>
        <begin position="27"/>
        <end position="295"/>
    </location>
</feature>
<dbReference type="Gene3D" id="1.50.10.10">
    <property type="match status" value="1"/>
</dbReference>
<protein>
    <submittedName>
        <fullName evidence="8">Kojibiose phosphorylase</fullName>
    </submittedName>
</protein>
<sequence>MSAALGSSPVDPMDRTRFPIDPWRLVEKRTDRNDLGVTESLFAVANGYLGMRGNPAEGRDAHAHGTFINGFHETWQIHHAEAAFGFARTGQTLVNVPDAKVLKLYIDDEPLNVNFADLEEYERVLDFRDGVLRRSLIWRTPSGKRIKVVSSRMVSMAQRHLAILSLEVTVLSSAGSTPVLISSQILNRQDGKDEYDVPSAAMGEGRDPRKAAQFTERVLQPIMSDATDERLALGYRCAHSRMTVAVAADHVVTCPVAYETITHHEEDLAKAVFRTELSEGQTLRVDKFVAYHSSRGVPVRELADRCARTLDRARQYGIDRAHAAQREWFSTFWDGADIVVEDQPAVQQAIRYNLFQIAQAAGRADVQGVPAKGVTGSGYEGHYFWDTEVYVTPFLTYAAPQIARNTLVFRCQMLDAARRRAAEMALKGALFPWRTINGEEASAYYAAGTAQMHLDADVAFAMMKYVDATGDIDFLLRGGFDILVETARFWADLGFWRSNGDPSFHIHGVTGPDEYTTVVNNNLFTNVMARYNLERAAEMVDLLRRDYPDEMAALTERLHLKDGEVEEWHRCAAKMHIPFDSRLGIHPQDDQFLAREVWDLSRTPDELRPLLLHYHPLVIYRFQVLKQTDVVLALFLQGDRFTLEEKKADFEYYDPITTGDSTLSAVVQAVIASEVGYHEVAAEYLNHALYVDLADLHDNTVDGLHIASAGGVWAAVVNGIGGMRDHGGTLSFDPRLPVSWPSLEYSLRWHGSQLRVRLTQHAIEFGVSEGDPVTVSVRGTSYDVSADSPVTVALADQGPRIDGALGDAPLVGGRRADGTMITAAVPEATFGIEESDLPA</sequence>
<dbReference type="STRING" id="571913.VV02_13005"/>
<evidence type="ECO:0000259" key="7">
    <source>
        <dbReference type="Pfam" id="PF03636"/>
    </source>
</evidence>
<dbReference type="InterPro" id="IPR005195">
    <property type="entry name" value="Glyco_hydro_65_M"/>
</dbReference>
<organism evidence="8 9">
    <name type="scientific">Luteipulveratus mongoliensis</name>
    <dbReference type="NCBI Taxonomy" id="571913"/>
    <lineage>
        <taxon>Bacteria</taxon>
        <taxon>Bacillati</taxon>
        <taxon>Actinomycetota</taxon>
        <taxon>Actinomycetes</taxon>
        <taxon>Micrococcales</taxon>
        <taxon>Dermacoccaceae</taxon>
        <taxon>Luteipulveratus</taxon>
    </lineage>
</organism>
<keyword evidence="9" id="KW-1185">Reference proteome</keyword>
<evidence type="ECO:0000313" key="8">
    <source>
        <dbReference type="EMBL" id="AKU16563.1"/>
    </source>
</evidence>
<dbReference type="PANTHER" id="PTHR11051">
    <property type="entry name" value="GLYCOSYL HYDROLASE-RELATED"/>
    <property type="match status" value="1"/>
</dbReference>
<dbReference type="GO" id="GO:0016757">
    <property type="term" value="F:glycosyltransferase activity"/>
    <property type="evidence" value="ECO:0007669"/>
    <property type="project" value="UniProtKB-ARBA"/>
</dbReference>
<dbReference type="GO" id="GO:0005975">
    <property type="term" value="P:carbohydrate metabolic process"/>
    <property type="evidence" value="ECO:0007669"/>
    <property type="project" value="InterPro"/>
</dbReference>
<dbReference type="Gene3D" id="2.70.98.40">
    <property type="entry name" value="Glycoside hydrolase, family 65, N-terminal domain"/>
    <property type="match status" value="1"/>
</dbReference>
<dbReference type="InterPro" id="IPR005196">
    <property type="entry name" value="Glyco_hydro_65_N"/>
</dbReference>
<comment type="similarity">
    <text evidence="1">Belongs to the glycosyl hydrolase 65 family.</text>
</comment>
<evidence type="ECO:0000259" key="6">
    <source>
        <dbReference type="Pfam" id="PF03633"/>
    </source>
</evidence>
<dbReference type="SUPFAM" id="SSF48208">
    <property type="entry name" value="Six-hairpin glycosidases"/>
    <property type="match status" value="1"/>
</dbReference>
<accession>A0A0K1JJ01</accession>
<keyword evidence="2" id="KW-0326">Glycosidase</keyword>
<dbReference type="KEGG" id="lmoi:VV02_13005"/>
<dbReference type="PIRSF" id="PIRSF036289">
    <property type="entry name" value="Glycosyl_hydrolase_malt_phosph"/>
    <property type="match status" value="1"/>
</dbReference>
<dbReference type="Pfam" id="PF03633">
    <property type="entry name" value="Glyco_hydro_65C"/>
    <property type="match status" value="1"/>
</dbReference>
<dbReference type="InterPro" id="IPR005194">
    <property type="entry name" value="Glyco_hydro_65_C"/>
</dbReference>
<dbReference type="SUPFAM" id="SSF74650">
    <property type="entry name" value="Galactose mutarotase-like"/>
    <property type="match status" value="1"/>
</dbReference>
<reference evidence="8 9" key="1">
    <citation type="submission" date="2015-03" db="EMBL/GenBank/DDBJ databases">
        <title>Luteipulveratus halotolerans sp. nov., a novel actinobacterium (Dermacoccaceae) from Sarawak, Malaysia.</title>
        <authorList>
            <person name="Juboi H."/>
            <person name="Basik A."/>
            <person name="Shamsul S.S."/>
            <person name="Arnold P."/>
            <person name="Schmitt E.K."/>
            <person name="Sanglier J.-J."/>
            <person name="Yeo T."/>
        </authorList>
    </citation>
    <scope>NUCLEOTIDE SEQUENCE [LARGE SCALE GENOMIC DNA]</scope>
    <source>
        <strain evidence="8 9">MN07-A0370</strain>
    </source>
</reference>
<feature type="binding site" evidence="4">
    <location>
        <begin position="385"/>
        <end position="386"/>
    </location>
    <ligand>
        <name>substrate</name>
    </ligand>
</feature>